<feature type="compositionally biased region" description="Basic residues" evidence="14">
    <location>
        <begin position="17"/>
        <end position="31"/>
    </location>
</feature>
<feature type="domain" description="Penicillin-binding protein transpeptidase" evidence="16">
    <location>
        <begin position="354"/>
        <end position="609"/>
    </location>
</feature>
<dbReference type="Pfam" id="PF00912">
    <property type="entry name" value="Transgly"/>
    <property type="match status" value="1"/>
</dbReference>
<feature type="compositionally biased region" description="Pro residues" evidence="14">
    <location>
        <begin position="738"/>
        <end position="773"/>
    </location>
</feature>
<dbReference type="GO" id="GO:0006508">
    <property type="term" value="P:proteolysis"/>
    <property type="evidence" value="ECO:0007669"/>
    <property type="project" value="UniProtKB-KW"/>
</dbReference>
<comment type="similarity">
    <text evidence="2">In the N-terminal section; belongs to the glycosyltransferase 51 family.</text>
</comment>
<proteinExistence type="inferred from homology"/>
<dbReference type="InterPro" id="IPR001264">
    <property type="entry name" value="Glyco_trans_51"/>
</dbReference>
<evidence type="ECO:0000259" key="16">
    <source>
        <dbReference type="Pfam" id="PF00905"/>
    </source>
</evidence>
<feature type="compositionally biased region" description="Low complexity" evidence="14">
    <location>
        <begin position="697"/>
        <end position="737"/>
    </location>
</feature>
<sequence length="786" mass="83766">MPQTPRSRAEAQATRSRSGRSRRRPDGRRRRRGGWLRKIGLGVLALALLGVVGIGIAYAMTDVPKPNERATQQASVLYYSDGKTVLDRVAQVNRESVDISKVPRDVQEAFLAAEDRSFYENDGISPKGIGRAVWVTLRGGEQQGGSTITQQYVKNYYLTQDRTLSRKAKELLISVKIDNELSKDQILQDYLNTIYFGRNADGIQTAARAYFGKDISKLDVSQGALLATVIRGPSLYDPRLGAEQREVAKDRWAYVLDGMLDEGWITQEERDDATFPWTRPIATEQGASDDLGFVTEEVRDELRTRLKLTDAQISQGGFKIVTTIDKRAQDSARRAVEENYPEGDRAKNLHIGLVSIAPGDGAVRAMYGGERFGKGSYFNDALDGKMQAGSTMKPFAMLAALDKGIPLSTVYSGSSPFYSEDFAYDGPDATDIQRAGGVVNYGNASYGPVDMRTATQKSINTYYAQLNLAATPKSSAAAAKAAGVQGYDGGKKIPLSTSPSNVFGTDSVRVFDMANAYATIAAQGNRARPYFIASVKGNGAYEIDYEVKKDVRKAFPQDVSRDAIQAMSQVGAPGGTGYPTVANLGRPVAGKTGTTSNNYAAWFNGFTPGQLATAVGIYKGDGSLVEKNQLVNIGQYSEVTGGTLPATIWTDFMIGALKGEPVKQLPPAGNVQYRPQPGVTTSTQPPAPTTTQPPAPTTTQPPSTTTSSSTTTQSSTSSSTSSTSSSSSSSSTTTSTTTPPPSTSTPPPTTTPPTSTPPPSTPPPSPPSLPVTPPTAGASTTSGTQD</sequence>
<dbReference type="SUPFAM" id="SSF53955">
    <property type="entry name" value="Lysozyme-like"/>
    <property type="match status" value="1"/>
</dbReference>
<keyword evidence="15" id="KW-1133">Transmembrane helix</keyword>
<feature type="compositionally biased region" description="Pro residues" evidence="14">
    <location>
        <begin position="685"/>
        <end position="696"/>
    </location>
</feature>
<evidence type="ECO:0000256" key="14">
    <source>
        <dbReference type="SAM" id="MobiDB-lite"/>
    </source>
</evidence>
<feature type="compositionally biased region" description="Polar residues" evidence="14">
    <location>
        <begin position="777"/>
        <end position="786"/>
    </location>
</feature>
<dbReference type="GeneID" id="59162514"/>
<evidence type="ECO:0000256" key="5">
    <source>
        <dbReference type="ARBA" id="ARBA00022676"/>
    </source>
</evidence>
<keyword evidence="10" id="KW-0511">Multifunctional enzyme</keyword>
<gene>
    <name evidence="18" type="ORF">EEW87_015080</name>
</gene>
<evidence type="ECO:0000313" key="19">
    <source>
        <dbReference type="Proteomes" id="UP000271708"/>
    </source>
</evidence>
<keyword evidence="15" id="KW-0812">Transmembrane</keyword>
<dbReference type="GO" id="GO:0071555">
    <property type="term" value="P:cell wall organization"/>
    <property type="evidence" value="ECO:0007669"/>
    <property type="project" value="UniProtKB-KW"/>
</dbReference>
<dbReference type="EMBL" id="CP044548">
    <property type="protein sequence ID" value="QFQ31366.2"/>
    <property type="molecule type" value="Genomic_DNA"/>
</dbReference>
<dbReference type="Gene3D" id="1.10.3810.10">
    <property type="entry name" value="Biosynthetic peptidoglycan transglycosylase-like"/>
    <property type="match status" value="1"/>
</dbReference>
<dbReference type="Pfam" id="PF00905">
    <property type="entry name" value="Transpeptidase"/>
    <property type="match status" value="1"/>
</dbReference>
<evidence type="ECO:0000256" key="8">
    <source>
        <dbReference type="ARBA" id="ARBA00022960"/>
    </source>
</evidence>
<comment type="catalytic activity">
    <reaction evidence="12">
        <text>Preferential cleavage: (Ac)2-L-Lys-D-Ala-|-D-Ala. Also transpeptidation of peptidyl-alanyl moieties that are N-acyl substituents of D-alanine.</text>
        <dbReference type="EC" id="3.4.16.4"/>
    </reaction>
</comment>
<feature type="transmembrane region" description="Helical" evidence="15">
    <location>
        <begin position="39"/>
        <end position="60"/>
    </location>
</feature>
<evidence type="ECO:0000256" key="2">
    <source>
        <dbReference type="ARBA" id="ARBA00007739"/>
    </source>
</evidence>
<keyword evidence="4" id="KW-0645">Protease</keyword>
<dbReference type="GO" id="GO:0009252">
    <property type="term" value="P:peptidoglycan biosynthetic process"/>
    <property type="evidence" value="ECO:0007669"/>
    <property type="project" value="UniProtKB-KW"/>
</dbReference>
<dbReference type="SUPFAM" id="SSF56601">
    <property type="entry name" value="beta-lactamase/transpeptidase-like"/>
    <property type="match status" value="1"/>
</dbReference>
<keyword evidence="7" id="KW-0378">Hydrolase</keyword>
<evidence type="ECO:0000256" key="6">
    <source>
        <dbReference type="ARBA" id="ARBA00022679"/>
    </source>
</evidence>
<feature type="region of interest" description="Disordered" evidence="14">
    <location>
        <begin position="665"/>
        <end position="786"/>
    </location>
</feature>
<dbReference type="PANTHER" id="PTHR32282">
    <property type="entry name" value="BINDING PROTEIN TRANSPEPTIDASE, PUTATIVE-RELATED"/>
    <property type="match status" value="1"/>
</dbReference>
<keyword evidence="3" id="KW-0121">Carboxypeptidase</keyword>
<name>A0A5P8FP52_9MICO</name>
<dbReference type="AlphaFoldDB" id="A0A5P8FP52"/>
<dbReference type="GO" id="GO:0009002">
    <property type="term" value="F:serine-type D-Ala-D-Ala carboxypeptidase activity"/>
    <property type="evidence" value="ECO:0007669"/>
    <property type="project" value="UniProtKB-EC"/>
</dbReference>
<dbReference type="InterPro" id="IPR023346">
    <property type="entry name" value="Lysozyme-like_dom_sf"/>
</dbReference>
<dbReference type="InterPro" id="IPR001460">
    <property type="entry name" value="PCN-bd_Tpept"/>
</dbReference>
<evidence type="ECO:0000313" key="18">
    <source>
        <dbReference type="EMBL" id="QFQ31366.2"/>
    </source>
</evidence>
<dbReference type="KEGG" id="jme:EEW87_015080"/>
<keyword evidence="8" id="KW-0133">Cell shape</keyword>
<dbReference type="InterPro" id="IPR050396">
    <property type="entry name" value="Glycosyltr_51/Transpeptidase"/>
</dbReference>
<keyword evidence="6" id="KW-0808">Transferase</keyword>
<dbReference type="GO" id="GO:0008955">
    <property type="term" value="F:peptidoglycan glycosyltransferase activity"/>
    <property type="evidence" value="ECO:0007669"/>
    <property type="project" value="UniProtKB-EC"/>
</dbReference>
<dbReference type="GO" id="GO:0030288">
    <property type="term" value="C:outer membrane-bounded periplasmic space"/>
    <property type="evidence" value="ECO:0007669"/>
    <property type="project" value="TreeGrafter"/>
</dbReference>
<dbReference type="RefSeq" id="WP_123093500.1">
    <property type="nucleotide sequence ID" value="NZ_CP044548.2"/>
</dbReference>
<dbReference type="InterPro" id="IPR012338">
    <property type="entry name" value="Beta-lactam/transpept-like"/>
</dbReference>
<evidence type="ECO:0000259" key="17">
    <source>
        <dbReference type="Pfam" id="PF00912"/>
    </source>
</evidence>
<evidence type="ECO:0000256" key="3">
    <source>
        <dbReference type="ARBA" id="ARBA00022645"/>
    </source>
</evidence>
<feature type="domain" description="Glycosyl transferase family 51" evidence="17">
    <location>
        <begin position="85"/>
        <end position="259"/>
    </location>
</feature>
<evidence type="ECO:0000256" key="13">
    <source>
        <dbReference type="ARBA" id="ARBA00049902"/>
    </source>
</evidence>
<evidence type="ECO:0000256" key="12">
    <source>
        <dbReference type="ARBA" id="ARBA00034000"/>
    </source>
</evidence>
<reference evidence="18 19" key="1">
    <citation type="submission" date="2019-09" db="EMBL/GenBank/DDBJ databases">
        <title>Complete Genome Sequence of Janibacter melonis M714 with both human health impact and industrial applications.</title>
        <authorList>
            <person name="Jin M."/>
            <person name="Zhao Q.R."/>
        </authorList>
    </citation>
    <scope>NUCLEOTIDE SEQUENCE [LARGE SCALE GENOMIC DNA]</scope>
    <source>
        <strain evidence="18 19">M714</strain>
    </source>
</reference>
<dbReference type="GO" id="GO:0008658">
    <property type="term" value="F:penicillin binding"/>
    <property type="evidence" value="ECO:0007669"/>
    <property type="project" value="InterPro"/>
</dbReference>
<keyword evidence="11" id="KW-0961">Cell wall biogenesis/degradation</keyword>
<dbReference type="GO" id="GO:0008360">
    <property type="term" value="P:regulation of cell shape"/>
    <property type="evidence" value="ECO:0007669"/>
    <property type="project" value="UniProtKB-KW"/>
</dbReference>
<evidence type="ECO:0000256" key="1">
    <source>
        <dbReference type="ARBA" id="ARBA00007090"/>
    </source>
</evidence>
<keyword evidence="5" id="KW-0328">Glycosyltransferase</keyword>
<comment type="catalytic activity">
    <reaction evidence="13">
        <text>[GlcNAc-(1-&gt;4)-Mur2Ac(oyl-L-Ala-gamma-D-Glu-L-Lys-D-Ala-D-Ala)](n)-di-trans,octa-cis-undecaprenyl diphosphate + beta-D-GlcNAc-(1-&gt;4)-Mur2Ac(oyl-L-Ala-gamma-D-Glu-L-Lys-D-Ala-D-Ala)-di-trans,octa-cis-undecaprenyl diphosphate = [GlcNAc-(1-&gt;4)-Mur2Ac(oyl-L-Ala-gamma-D-Glu-L-Lys-D-Ala-D-Ala)](n+1)-di-trans,octa-cis-undecaprenyl diphosphate + di-trans,octa-cis-undecaprenyl diphosphate + H(+)</text>
        <dbReference type="Rhea" id="RHEA:23708"/>
        <dbReference type="Rhea" id="RHEA-COMP:9602"/>
        <dbReference type="Rhea" id="RHEA-COMP:9603"/>
        <dbReference type="ChEBI" id="CHEBI:15378"/>
        <dbReference type="ChEBI" id="CHEBI:58405"/>
        <dbReference type="ChEBI" id="CHEBI:60033"/>
        <dbReference type="ChEBI" id="CHEBI:78435"/>
        <dbReference type="EC" id="2.4.99.28"/>
    </reaction>
</comment>
<evidence type="ECO:0000256" key="11">
    <source>
        <dbReference type="ARBA" id="ARBA00023316"/>
    </source>
</evidence>
<keyword evidence="15" id="KW-0472">Membrane</keyword>
<dbReference type="InterPro" id="IPR036950">
    <property type="entry name" value="PBP_transglycosylase"/>
</dbReference>
<feature type="region of interest" description="Disordered" evidence="14">
    <location>
        <begin position="1"/>
        <end position="31"/>
    </location>
</feature>
<organism evidence="18 19">
    <name type="scientific">Janibacter melonis</name>
    <dbReference type="NCBI Taxonomy" id="262209"/>
    <lineage>
        <taxon>Bacteria</taxon>
        <taxon>Bacillati</taxon>
        <taxon>Actinomycetota</taxon>
        <taxon>Actinomycetes</taxon>
        <taxon>Micrococcales</taxon>
        <taxon>Intrasporangiaceae</taxon>
        <taxon>Janibacter</taxon>
    </lineage>
</organism>
<evidence type="ECO:0000256" key="15">
    <source>
        <dbReference type="SAM" id="Phobius"/>
    </source>
</evidence>
<dbReference type="PANTHER" id="PTHR32282:SF34">
    <property type="entry name" value="PENICILLIN-BINDING PROTEIN 1A"/>
    <property type="match status" value="1"/>
</dbReference>
<evidence type="ECO:0000256" key="4">
    <source>
        <dbReference type="ARBA" id="ARBA00022670"/>
    </source>
</evidence>
<comment type="similarity">
    <text evidence="1">In the C-terminal section; belongs to the transpeptidase family.</text>
</comment>
<protein>
    <submittedName>
        <fullName evidence="18">Penicillin-binding protein</fullName>
    </submittedName>
</protein>
<keyword evidence="9" id="KW-0573">Peptidoglycan synthesis</keyword>
<evidence type="ECO:0000256" key="7">
    <source>
        <dbReference type="ARBA" id="ARBA00022801"/>
    </source>
</evidence>
<dbReference type="Proteomes" id="UP000271708">
    <property type="component" value="Chromosome"/>
</dbReference>
<evidence type="ECO:0000256" key="10">
    <source>
        <dbReference type="ARBA" id="ARBA00023268"/>
    </source>
</evidence>
<accession>A0A5P8FP52</accession>
<dbReference type="Gene3D" id="3.40.710.10">
    <property type="entry name" value="DD-peptidase/beta-lactamase superfamily"/>
    <property type="match status" value="1"/>
</dbReference>
<dbReference type="FunFam" id="1.10.3810.10:FF:000001">
    <property type="entry name" value="Penicillin-binding protein 1A"/>
    <property type="match status" value="1"/>
</dbReference>
<evidence type="ECO:0000256" key="9">
    <source>
        <dbReference type="ARBA" id="ARBA00022984"/>
    </source>
</evidence>